<evidence type="ECO:0000313" key="2">
    <source>
        <dbReference type="Proteomes" id="UP000075799"/>
    </source>
</evidence>
<protein>
    <submittedName>
        <fullName evidence="1">Uncharacterized protein</fullName>
    </submittedName>
</protein>
<organism evidence="1 2">
    <name type="scientific">Bdellovibrio bacteriovorus</name>
    <dbReference type="NCBI Taxonomy" id="959"/>
    <lineage>
        <taxon>Bacteria</taxon>
        <taxon>Pseudomonadati</taxon>
        <taxon>Bdellovibrionota</taxon>
        <taxon>Bdellovibrionia</taxon>
        <taxon>Bdellovibrionales</taxon>
        <taxon>Pseudobdellovibrionaceae</taxon>
        <taxon>Bdellovibrio</taxon>
    </lineage>
</organism>
<sequence>MKSFLFLTTFFFLSFSAARSTEFGNGGKGIVCPAAKTVQFYDTYESVQRYMLIPYLKDMNLSVCHIPEVEGWEILVPCLSKSIDLALESLQRVKPFDPVFVTELERLLHRFVTEAQFIDGELFPTTDAGIGFIPQGCELKQLAVQHVSQFKNDSSYFISKPLWIQLSLADRVALLIHEVVYKRALQITPNISSSENVRYYSSYILSTSALTRQKYAQIKKILLEK</sequence>
<dbReference type="AlphaFoldDB" id="A0A162G0M4"/>
<dbReference type="RefSeq" id="WP_063209484.1">
    <property type="nucleotide sequence ID" value="NZ_LUKD01000008.1"/>
</dbReference>
<reference evidence="1 2" key="1">
    <citation type="submission" date="2016-03" db="EMBL/GenBank/DDBJ databases">
        <authorList>
            <person name="Ploux O."/>
        </authorList>
    </citation>
    <scope>NUCLEOTIDE SEQUENCE [LARGE SCALE GENOMIC DNA]</scope>
    <source>
        <strain evidence="1 2">EC13</strain>
    </source>
</reference>
<dbReference type="OrthoDB" id="5290897at2"/>
<evidence type="ECO:0000313" key="1">
    <source>
        <dbReference type="EMBL" id="KYG62965.1"/>
    </source>
</evidence>
<dbReference type="EMBL" id="LUKD01000008">
    <property type="protein sequence ID" value="KYG62965.1"/>
    <property type="molecule type" value="Genomic_DNA"/>
</dbReference>
<dbReference type="Proteomes" id="UP000075799">
    <property type="component" value="Unassembled WGS sequence"/>
</dbReference>
<gene>
    <name evidence="1" type="ORF">AZI87_17035</name>
</gene>
<comment type="caution">
    <text evidence="1">The sequence shown here is derived from an EMBL/GenBank/DDBJ whole genome shotgun (WGS) entry which is preliminary data.</text>
</comment>
<accession>A0A162G0M4</accession>
<name>A0A162G0M4_BDEBC</name>
<proteinExistence type="predicted"/>